<dbReference type="SMART" id="SM00490">
    <property type="entry name" value="HELICc"/>
    <property type="match status" value="1"/>
</dbReference>
<comment type="domain">
    <text evidence="7">The Q motif is unique to and characteristic of the DEAD box family of RNA helicases and controls ATP binding and hydrolysis.</text>
</comment>
<evidence type="ECO:0000259" key="9">
    <source>
        <dbReference type="PROSITE" id="PS51192"/>
    </source>
</evidence>
<evidence type="ECO:0000256" key="5">
    <source>
        <dbReference type="ARBA" id="ARBA00022884"/>
    </source>
</evidence>
<evidence type="ECO:0000256" key="1">
    <source>
        <dbReference type="ARBA" id="ARBA00022741"/>
    </source>
</evidence>
<comment type="function">
    <text evidence="7">RNA helicase.</text>
</comment>
<dbReference type="PROSITE" id="PS51192">
    <property type="entry name" value="HELICASE_ATP_BIND_1"/>
    <property type="match status" value="1"/>
</dbReference>
<evidence type="ECO:0000256" key="7">
    <source>
        <dbReference type="RuleBase" id="RU365068"/>
    </source>
</evidence>
<dbReference type="Proteomes" id="UP000694255">
    <property type="component" value="Unassembled WGS sequence"/>
</dbReference>
<dbReference type="AlphaFoldDB" id="A0A8J5QS65"/>
<evidence type="ECO:0000313" key="11">
    <source>
        <dbReference type="EMBL" id="KAG7664312.1"/>
    </source>
</evidence>
<dbReference type="InterPro" id="IPR014001">
    <property type="entry name" value="Helicase_ATP-bd"/>
</dbReference>
<feature type="region of interest" description="Disordered" evidence="8">
    <location>
        <begin position="137"/>
        <end position="166"/>
    </location>
</feature>
<evidence type="ECO:0000256" key="8">
    <source>
        <dbReference type="SAM" id="MobiDB-lite"/>
    </source>
</evidence>
<accession>A0A8J5QS65</accession>
<dbReference type="RefSeq" id="XP_049264544.1">
    <property type="nucleotide sequence ID" value="XM_049405892.1"/>
</dbReference>
<dbReference type="InterPro" id="IPR011545">
    <property type="entry name" value="DEAD/DEAH_box_helicase_dom"/>
</dbReference>
<keyword evidence="2 6" id="KW-0378">Hydrolase</keyword>
<name>A0A8J5QS65_9ASCO</name>
<dbReference type="EMBL" id="JAGSYN010000099">
    <property type="protein sequence ID" value="KAG7664312.1"/>
    <property type="molecule type" value="Genomic_DNA"/>
</dbReference>
<protein>
    <recommendedName>
        <fullName evidence="7">ATP-dependent RNA helicase</fullName>
        <ecNumber evidence="7">3.6.4.13</ecNumber>
    </recommendedName>
</protein>
<feature type="domain" description="Helicase ATP-binding" evidence="9">
    <location>
        <begin position="238"/>
        <end position="421"/>
    </location>
</feature>
<dbReference type="PROSITE" id="PS00039">
    <property type="entry name" value="DEAD_ATP_HELICASE"/>
    <property type="match status" value="1"/>
</dbReference>
<dbReference type="GO" id="GO:0003723">
    <property type="term" value="F:RNA binding"/>
    <property type="evidence" value="ECO:0007669"/>
    <property type="project" value="UniProtKB-UniRule"/>
</dbReference>
<keyword evidence="5 7" id="KW-0694">RNA-binding</keyword>
<evidence type="ECO:0000313" key="12">
    <source>
        <dbReference type="Proteomes" id="UP000694255"/>
    </source>
</evidence>
<gene>
    <name evidence="11" type="ORF">J8A68_002170</name>
</gene>
<comment type="caution">
    <text evidence="11">The sequence shown here is derived from an EMBL/GenBank/DDBJ whole genome shotgun (WGS) entry which is preliminary data.</text>
</comment>
<dbReference type="InterPro" id="IPR000629">
    <property type="entry name" value="RNA-helicase_DEAD-box_CS"/>
</dbReference>
<proteinExistence type="inferred from homology"/>
<dbReference type="InterPro" id="IPR001650">
    <property type="entry name" value="Helicase_C-like"/>
</dbReference>
<dbReference type="OrthoDB" id="3370at2759"/>
<dbReference type="GeneID" id="73468971"/>
<keyword evidence="3 6" id="KW-0347">Helicase</keyword>
<reference evidence="11 12" key="1">
    <citation type="journal article" date="2021" name="DNA Res.">
        <title>Genome analysis of Candida subhashii reveals its hybrid nature and dual mitochondrial genome conformations.</title>
        <authorList>
            <person name="Mixao V."/>
            <person name="Hegedusova E."/>
            <person name="Saus E."/>
            <person name="Pryszcz L.P."/>
            <person name="Cillingova A."/>
            <person name="Nosek J."/>
            <person name="Gabaldon T."/>
        </authorList>
    </citation>
    <scope>NUCLEOTIDE SEQUENCE [LARGE SCALE GENOMIC DNA]</scope>
    <source>
        <strain evidence="11 12">CBS 10753</strain>
    </source>
</reference>
<evidence type="ECO:0000256" key="2">
    <source>
        <dbReference type="ARBA" id="ARBA00022801"/>
    </source>
</evidence>
<dbReference type="Pfam" id="PF00270">
    <property type="entry name" value="DEAD"/>
    <property type="match status" value="1"/>
</dbReference>
<keyword evidence="1 6" id="KW-0547">Nucleotide-binding</keyword>
<keyword evidence="12" id="KW-1185">Reference proteome</keyword>
<dbReference type="PANTHER" id="PTHR24031">
    <property type="entry name" value="RNA HELICASE"/>
    <property type="match status" value="1"/>
</dbReference>
<dbReference type="PROSITE" id="PS51194">
    <property type="entry name" value="HELICASE_CTER"/>
    <property type="match status" value="1"/>
</dbReference>
<comment type="similarity">
    <text evidence="6">Belongs to the DEAD box helicase family.</text>
</comment>
<comment type="catalytic activity">
    <reaction evidence="7">
        <text>ATP + H2O = ADP + phosphate + H(+)</text>
        <dbReference type="Rhea" id="RHEA:13065"/>
        <dbReference type="ChEBI" id="CHEBI:15377"/>
        <dbReference type="ChEBI" id="CHEBI:15378"/>
        <dbReference type="ChEBI" id="CHEBI:30616"/>
        <dbReference type="ChEBI" id="CHEBI:43474"/>
        <dbReference type="ChEBI" id="CHEBI:456216"/>
        <dbReference type="EC" id="3.6.4.13"/>
    </reaction>
</comment>
<sequence>MFGARFDPTALDDNVIESNTPTKSSILNFRKRRLSTHEDDKSDDEEREDTNDKIEEDDNSSEDESSEDSDDGESESDNESEEDEEEKEADDDDTMSIDEKEGDEQIEKDAQIDPDYISKHKAIFDKFKKSVVIETTTQVSSDEQDEEEEQVQTQDLAPLPQPQLPRDKKLVSTTTHLKNLDWLATAIYSSPTDTKRFSDITQLSPFMQKNLLNNGFTHAFSVQIAVLDLMLQDIQNQKLQPDIMGDILVNASTGSGKTLAYSIPIIEALHTRIVPRVRAIVLVPTKPLINQVRSTMLSLSKGTNLNIVSLKNDVSIKEEAGRLSNNSPPDIIVSTPGRLVEHILAESIDLDALRFLVIDEADRLLNQSFQNWCSVLMSKIDHHINIAETWGLSVQKLIFSATLTTDAGKLSSLKFRKPRLVIVNDQHELVNEMFNVPPTLLEYKLHFGVSKSSIKPLILSRFLISQEKLANVLIFTKSNESSLRLSKLLQLLLNQLLPTQEINITYINSTNNRTSIRQKILKDFSTQKINILVATDLIARGIDILSISDIINYDLPNSAREYVHRVGRTARANQAGNAYNFVFGKGENKWFNTISREVGRRDKKVEKVEFEVKELVSGEDEVVYQDVLQELQKQLAKH</sequence>
<feature type="region of interest" description="Disordered" evidence="8">
    <location>
        <begin position="1"/>
        <end position="114"/>
    </location>
</feature>
<evidence type="ECO:0000256" key="4">
    <source>
        <dbReference type="ARBA" id="ARBA00022840"/>
    </source>
</evidence>
<feature type="compositionally biased region" description="Polar residues" evidence="8">
    <location>
        <begin position="16"/>
        <end position="27"/>
    </location>
</feature>
<dbReference type="CDD" id="cd17956">
    <property type="entry name" value="DEADc_DDX51"/>
    <property type="match status" value="1"/>
</dbReference>
<dbReference type="Pfam" id="PF00271">
    <property type="entry name" value="Helicase_C"/>
    <property type="match status" value="1"/>
</dbReference>
<dbReference type="GO" id="GO:0005524">
    <property type="term" value="F:ATP binding"/>
    <property type="evidence" value="ECO:0007669"/>
    <property type="project" value="UniProtKB-UniRule"/>
</dbReference>
<feature type="compositionally biased region" description="Acidic residues" evidence="8">
    <location>
        <begin position="41"/>
        <end position="96"/>
    </location>
</feature>
<dbReference type="GO" id="GO:0016787">
    <property type="term" value="F:hydrolase activity"/>
    <property type="evidence" value="ECO:0007669"/>
    <property type="project" value="UniProtKB-KW"/>
</dbReference>
<keyword evidence="4 6" id="KW-0067">ATP-binding</keyword>
<evidence type="ECO:0000256" key="3">
    <source>
        <dbReference type="ARBA" id="ARBA00022806"/>
    </source>
</evidence>
<dbReference type="EC" id="3.6.4.13" evidence="7"/>
<feature type="domain" description="Helicase C-terminal" evidence="10">
    <location>
        <begin position="458"/>
        <end position="616"/>
    </location>
</feature>
<dbReference type="SMART" id="SM00487">
    <property type="entry name" value="DEXDc"/>
    <property type="match status" value="1"/>
</dbReference>
<evidence type="ECO:0000259" key="10">
    <source>
        <dbReference type="PROSITE" id="PS51194"/>
    </source>
</evidence>
<organism evidence="11 12">
    <name type="scientific">[Candida] subhashii</name>
    <dbReference type="NCBI Taxonomy" id="561895"/>
    <lineage>
        <taxon>Eukaryota</taxon>
        <taxon>Fungi</taxon>
        <taxon>Dikarya</taxon>
        <taxon>Ascomycota</taxon>
        <taxon>Saccharomycotina</taxon>
        <taxon>Pichiomycetes</taxon>
        <taxon>Debaryomycetaceae</taxon>
        <taxon>Spathaspora</taxon>
    </lineage>
</organism>
<dbReference type="GO" id="GO:0003724">
    <property type="term" value="F:RNA helicase activity"/>
    <property type="evidence" value="ECO:0007669"/>
    <property type="project" value="UniProtKB-EC"/>
</dbReference>
<feature type="compositionally biased region" description="Basic and acidic residues" evidence="8">
    <location>
        <begin position="97"/>
        <end position="114"/>
    </location>
</feature>
<evidence type="ECO:0000256" key="6">
    <source>
        <dbReference type="RuleBase" id="RU000492"/>
    </source>
</evidence>